<evidence type="ECO:0000313" key="3">
    <source>
        <dbReference type="Proteomes" id="UP001141806"/>
    </source>
</evidence>
<evidence type="ECO:0000256" key="1">
    <source>
        <dbReference type="SAM" id="MobiDB-lite"/>
    </source>
</evidence>
<accession>A0A9Q0KZL3</accession>
<comment type="caution">
    <text evidence="2">The sequence shown here is derived from an EMBL/GenBank/DDBJ whole genome shotgun (WGS) entry which is preliminary data.</text>
</comment>
<sequence length="184" mass="19251">MRAGFQNVDGLMACTEEVGSNGSTGVFPISDQARLYPAGVLASEEDGSSWICVPLGDSCSISLSQLLDSNEDTPTGPVARDVADSADEREGSSHIRGGNNEIPATVAPLVGVSEIAELQDLLGDARSLVFALDDHLWATCISLSCYSPRQEIAFLLTALAIEGLIAPVLEDVVVVVAARQESTC</sequence>
<dbReference type="EMBL" id="JAMYWD010000002">
    <property type="protein sequence ID" value="KAJ4979336.1"/>
    <property type="molecule type" value="Genomic_DNA"/>
</dbReference>
<dbReference type="AlphaFoldDB" id="A0A9Q0KZL3"/>
<dbReference type="Proteomes" id="UP001141806">
    <property type="component" value="Unassembled WGS sequence"/>
</dbReference>
<proteinExistence type="predicted"/>
<keyword evidence="3" id="KW-1185">Reference proteome</keyword>
<feature type="region of interest" description="Disordered" evidence="1">
    <location>
        <begin position="70"/>
        <end position="98"/>
    </location>
</feature>
<protein>
    <submittedName>
        <fullName evidence="2">Uncharacterized protein</fullName>
    </submittedName>
</protein>
<organism evidence="2 3">
    <name type="scientific">Protea cynaroides</name>
    <dbReference type="NCBI Taxonomy" id="273540"/>
    <lineage>
        <taxon>Eukaryota</taxon>
        <taxon>Viridiplantae</taxon>
        <taxon>Streptophyta</taxon>
        <taxon>Embryophyta</taxon>
        <taxon>Tracheophyta</taxon>
        <taxon>Spermatophyta</taxon>
        <taxon>Magnoliopsida</taxon>
        <taxon>Proteales</taxon>
        <taxon>Proteaceae</taxon>
        <taxon>Protea</taxon>
    </lineage>
</organism>
<name>A0A9Q0KZL3_9MAGN</name>
<feature type="compositionally biased region" description="Basic and acidic residues" evidence="1">
    <location>
        <begin position="81"/>
        <end position="93"/>
    </location>
</feature>
<evidence type="ECO:0000313" key="2">
    <source>
        <dbReference type="EMBL" id="KAJ4979336.1"/>
    </source>
</evidence>
<reference evidence="2" key="1">
    <citation type="journal article" date="2023" name="Plant J.">
        <title>The genome of the king protea, Protea cynaroides.</title>
        <authorList>
            <person name="Chang J."/>
            <person name="Duong T.A."/>
            <person name="Schoeman C."/>
            <person name="Ma X."/>
            <person name="Roodt D."/>
            <person name="Barker N."/>
            <person name="Li Z."/>
            <person name="Van de Peer Y."/>
            <person name="Mizrachi E."/>
        </authorList>
    </citation>
    <scope>NUCLEOTIDE SEQUENCE</scope>
    <source>
        <tissue evidence="2">Young leaves</tissue>
    </source>
</reference>
<gene>
    <name evidence="2" type="ORF">NE237_010116</name>
</gene>